<evidence type="ECO:0000256" key="25">
    <source>
        <dbReference type="ARBA" id="ARBA00075994"/>
    </source>
</evidence>
<feature type="region of interest" description="Disordered" evidence="28">
    <location>
        <begin position="817"/>
        <end position="870"/>
    </location>
</feature>
<feature type="domain" description="UBZ4-type" evidence="30">
    <location>
        <begin position="776"/>
        <end position="806"/>
    </location>
</feature>
<comment type="cofactor">
    <cofactor evidence="1">
        <name>Mn(2+)</name>
        <dbReference type="ChEBI" id="CHEBI:29035"/>
    </cofactor>
</comment>
<evidence type="ECO:0000256" key="5">
    <source>
        <dbReference type="ARBA" id="ARBA00012417"/>
    </source>
</evidence>
<keyword evidence="11" id="KW-0235">DNA replication</keyword>
<dbReference type="PANTHER" id="PTHR11076">
    <property type="entry name" value="DNA REPAIR POLYMERASE UMUC / TRANSFERASE FAMILY MEMBER"/>
    <property type="match status" value="1"/>
</dbReference>
<dbReference type="Gene3D" id="3.30.160.60">
    <property type="entry name" value="Classic Zinc Finger"/>
    <property type="match status" value="2"/>
</dbReference>
<evidence type="ECO:0000256" key="19">
    <source>
        <dbReference type="ARBA" id="ARBA00023125"/>
    </source>
</evidence>
<dbReference type="InterPro" id="IPR017961">
    <property type="entry name" value="DNA_pol_Y-fam_little_finger"/>
</dbReference>
<dbReference type="SUPFAM" id="SSF56672">
    <property type="entry name" value="DNA/RNA polymerases"/>
    <property type="match status" value="1"/>
</dbReference>
<keyword evidence="15 26" id="KW-0863">Zinc-finger</keyword>
<dbReference type="Pfam" id="PF11799">
    <property type="entry name" value="IMS_C"/>
    <property type="match status" value="1"/>
</dbReference>
<dbReference type="GO" id="GO:0003684">
    <property type="term" value="F:damaged DNA binding"/>
    <property type="evidence" value="ECO:0007669"/>
    <property type="project" value="InterPro"/>
</dbReference>
<dbReference type="GO" id="GO:0005634">
    <property type="term" value="C:nucleus"/>
    <property type="evidence" value="ECO:0007669"/>
    <property type="project" value="UniProtKB-SubCell"/>
</dbReference>
<dbReference type="Gene3D" id="3.30.70.270">
    <property type="match status" value="1"/>
</dbReference>
<dbReference type="PIRSF" id="PIRSF036603">
    <property type="entry name" value="DPol_eta"/>
    <property type="match status" value="1"/>
</dbReference>
<dbReference type="PROSITE" id="PS50173">
    <property type="entry name" value="UMUC"/>
    <property type="match status" value="1"/>
</dbReference>
<dbReference type="RefSeq" id="XP_004413446.1">
    <property type="nucleotide sequence ID" value="XM_004413389.2"/>
</dbReference>
<gene>
    <name evidence="32" type="primary">POLK</name>
</gene>
<dbReference type="Proteomes" id="UP000245340">
    <property type="component" value="Unplaced"/>
</dbReference>
<name>A0A2U3WVF4_ODORO</name>
<dbReference type="FunFam" id="3.30.160.60:FF:000807">
    <property type="entry name" value="Polymerase (DNA directed) kappa"/>
    <property type="match status" value="1"/>
</dbReference>
<keyword evidence="9" id="KW-0808">Transferase</keyword>
<evidence type="ECO:0000256" key="21">
    <source>
        <dbReference type="ARBA" id="ARBA00023242"/>
    </source>
</evidence>
<organism evidence="31 32">
    <name type="scientific">Odobenus rosmarus divergens</name>
    <name type="common">Pacific walrus</name>
    <dbReference type="NCBI Taxonomy" id="9708"/>
    <lineage>
        <taxon>Eukaryota</taxon>
        <taxon>Metazoa</taxon>
        <taxon>Chordata</taxon>
        <taxon>Craniata</taxon>
        <taxon>Vertebrata</taxon>
        <taxon>Euteleostomi</taxon>
        <taxon>Mammalia</taxon>
        <taxon>Eutheria</taxon>
        <taxon>Laurasiatheria</taxon>
        <taxon>Carnivora</taxon>
        <taxon>Caniformia</taxon>
        <taxon>Pinnipedia</taxon>
        <taxon>Odobenidae</taxon>
        <taxon>Odobenus</taxon>
    </lineage>
</organism>
<evidence type="ECO:0000256" key="18">
    <source>
        <dbReference type="ARBA" id="ARBA00022932"/>
    </source>
</evidence>
<dbReference type="GO" id="GO:0042276">
    <property type="term" value="P:error-prone translesion synthesis"/>
    <property type="evidence" value="ECO:0007669"/>
    <property type="project" value="TreeGrafter"/>
</dbReference>
<keyword evidence="18" id="KW-0239">DNA-directed DNA polymerase</keyword>
<dbReference type="InterPro" id="IPR001126">
    <property type="entry name" value="UmuC"/>
</dbReference>
<dbReference type="InterPro" id="IPR006642">
    <property type="entry name" value="Rad18_UBZ4"/>
</dbReference>
<dbReference type="SUPFAM" id="SSF100879">
    <property type="entry name" value="Lesion bypass DNA polymerase (Y-family), little finger domain"/>
    <property type="match status" value="1"/>
</dbReference>
<protein>
    <recommendedName>
        <fullName evidence="6">DNA polymerase kappa</fullName>
        <ecNumber evidence="5">2.7.7.7</ecNumber>
    </recommendedName>
    <alternativeName>
        <fullName evidence="25">DINB protein</fullName>
    </alternativeName>
</protein>
<keyword evidence="22" id="KW-0704">Schiff base</keyword>
<keyword evidence="10" id="KW-0548">Nucleotidyltransferase</keyword>
<dbReference type="Gene3D" id="3.30.1490.100">
    <property type="entry name" value="DNA polymerase, Y-family, little finger domain"/>
    <property type="match status" value="1"/>
</dbReference>
<dbReference type="STRING" id="9708.A0A2U3WVF4"/>
<dbReference type="PROSITE" id="PS51908">
    <property type="entry name" value="ZF_UBZ4"/>
    <property type="match status" value="2"/>
</dbReference>
<keyword evidence="20 26" id="KW-0234">DNA repair</keyword>
<dbReference type="AlphaFoldDB" id="A0A2U3WVF4"/>
<keyword evidence="12" id="KW-0479">Metal-binding</keyword>
<reference evidence="32" key="1">
    <citation type="submission" date="2025-08" db="UniProtKB">
        <authorList>
            <consortium name="RefSeq"/>
        </authorList>
    </citation>
    <scope>IDENTIFICATION</scope>
</reference>
<dbReference type="InterPro" id="IPR024728">
    <property type="entry name" value="PolY_HhH_motif"/>
</dbReference>
<evidence type="ECO:0000259" key="30">
    <source>
        <dbReference type="PROSITE" id="PS51908"/>
    </source>
</evidence>
<evidence type="ECO:0000256" key="1">
    <source>
        <dbReference type="ARBA" id="ARBA00001936"/>
    </source>
</evidence>
<evidence type="ECO:0000256" key="17">
    <source>
        <dbReference type="ARBA" id="ARBA00022842"/>
    </source>
</evidence>
<evidence type="ECO:0000313" key="32">
    <source>
        <dbReference type="RefSeq" id="XP_004413446.1"/>
    </source>
</evidence>
<evidence type="ECO:0000256" key="4">
    <source>
        <dbReference type="ARBA" id="ARBA00010945"/>
    </source>
</evidence>
<keyword evidence="13" id="KW-0677">Repeat</keyword>
<dbReference type="CTD" id="51426"/>
<dbReference type="GeneID" id="101367509"/>
<feature type="region of interest" description="Disordered" evidence="28">
    <location>
        <begin position="249"/>
        <end position="271"/>
    </location>
</feature>
<dbReference type="SMART" id="SM00734">
    <property type="entry name" value="ZnF_Rad18"/>
    <property type="match status" value="2"/>
</dbReference>
<feature type="compositionally biased region" description="Polar residues" evidence="28">
    <location>
        <begin position="748"/>
        <end position="766"/>
    </location>
</feature>
<keyword evidence="16" id="KW-0862">Zinc</keyword>
<dbReference type="InterPro" id="IPR043502">
    <property type="entry name" value="DNA/RNA_pol_sf"/>
</dbReference>
<dbReference type="GO" id="GO:0006260">
    <property type="term" value="P:DNA replication"/>
    <property type="evidence" value="ECO:0007669"/>
    <property type="project" value="UniProtKB-KW"/>
</dbReference>
<comment type="subcellular location">
    <subcellularLocation>
        <location evidence="3">Nucleus</location>
    </subcellularLocation>
</comment>
<evidence type="ECO:0000256" key="2">
    <source>
        <dbReference type="ARBA" id="ARBA00001946"/>
    </source>
</evidence>
<dbReference type="FunFam" id="3.30.160.60:FF:000956">
    <property type="entry name" value="DNA polymerase kappa"/>
    <property type="match status" value="1"/>
</dbReference>
<dbReference type="EC" id="2.7.7.7" evidence="5"/>
<keyword evidence="19" id="KW-0238">DNA-binding</keyword>
<evidence type="ECO:0000256" key="11">
    <source>
        <dbReference type="ARBA" id="ARBA00022705"/>
    </source>
</evidence>
<keyword evidence="27" id="KW-0175">Coiled coil</keyword>
<dbReference type="CDD" id="cd03586">
    <property type="entry name" value="PolY_Pol_IV_kappa"/>
    <property type="match status" value="1"/>
</dbReference>
<evidence type="ECO:0000256" key="27">
    <source>
        <dbReference type="SAM" id="Coils"/>
    </source>
</evidence>
<keyword evidence="17" id="KW-0460">Magnesium</keyword>
<dbReference type="InterPro" id="IPR036775">
    <property type="entry name" value="DNA_pol_Y-fam_lit_finger_sf"/>
</dbReference>
<dbReference type="OrthoDB" id="1747274at2759"/>
<evidence type="ECO:0000256" key="20">
    <source>
        <dbReference type="ARBA" id="ARBA00023204"/>
    </source>
</evidence>
<evidence type="ECO:0000256" key="12">
    <source>
        <dbReference type="ARBA" id="ARBA00022723"/>
    </source>
</evidence>
<keyword evidence="8" id="KW-0237">DNA synthesis</keyword>
<evidence type="ECO:0000313" key="31">
    <source>
        <dbReference type="Proteomes" id="UP000245340"/>
    </source>
</evidence>
<feature type="domain" description="UBZ4-type" evidence="30">
    <location>
        <begin position="621"/>
        <end position="651"/>
    </location>
</feature>
<dbReference type="GO" id="GO:0003887">
    <property type="term" value="F:DNA-directed DNA polymerase activity"/>
    <property type="evidence" value="ECO:0007669"/>
    <property type="project" value="UniProtKB-KW"/>
</dbReference>
<dbReference type="FunFam" id="3.40.1170.60:FF:000002">
    <property type="entry name" value="Polymerase (DNA directed) kappa"/>
    <property type="match status" value="1"/>
</dbReference>
<comment type="function">
    <text evidence="24">DNA polymerase specifically involved in DNA repair. Plays an important role in translesion synthesis, where the normal high-fidelity DNA polymerases cannot proceed and DNA synthesis stalls. Depending on the context, it inserts the correct base, but causes frequent base transitions, transversions and frameshifts. Lacks 3'-5' proofreading exonuclease activity. Forms a Schiff base with 5'-deoxyribose phosphate at abasic sites, but does not have lyase activity.</text>
</comment>
<evidence type="ECO:0000256" key="28">
    <source>
        <dbReference type="SAM" id="MobiDB-lite"/>
    </source>
</evidence>
<evidence type="ECO:0000256" key="15">
    <source>
        <dbReference type="ARBA" id="ARBA00022771"/>
    </source>
</evidence>
<evidence type="ECO:0000256" key="26">
    <source>
        <dbReference type="PROSITE-ProRule" id="PRU01256"/>
    </source>
</evidence>
<feature type="region of interest" description="Disordered" evidence="28">
    <location>
        <begin position="748"/>
        <end position="767"/>
    </location>
</feature>
<dbReference type="InterPro" id="IPR043128">
    <property type="entry name" value="Rev_trsase/Diguanyl_cyclase"/>
</dbReference>
<feature type="compositionally biased region" description="Polar residues" evidence="28">
    <location>
        <begin position="817"/>
        <end position="838"/>
    </location>
</feature>
<dbReference type="HAMAP" id="MF_01113">
    <property type="entry name" value="DNApol_IV"/>
    <property type="match status" value="1"/>
</dbReference>
<dbReference type="Gene3D" id="1.10.150.810">
    <property type="match status" value="2"/>
</dbReference>
<comment type="similarity">
    <text evidence="4">Belongs to the DNA polymerase type-Y family.</text>
</comment>
<accession>A0A2U3WVF4</accession>
<dbReference type="FunFam" id="1.10.150.810:FF:000001">
    <property type="entry name" value="DNA polymerase kappa"/>
    <property type="match status" value="1"/>
</dbReference>
<evidence type="ECO:0000256" key="3">
    <source>
        <dbReference type="ARBA" id="ARBA00004123"/>
    </source>
</evidence>
<evidence type="ECO:0000256" key="22">
    <source>
        <dbReference type="ARBA" id="ARBA00023270"/>
    </source>
</evidence>
<dbReference type="GO" id="GO:0006281">
    <property type="term" value="P:DNA repair"/>
    <property type="evidence" value="ECO:0007669"/>
    <property type="project" value="UniProtKB-KW"/>
</dbReference>
<evidence type="ECO:0000256" key="16">
    <source>
        <dbReference type="ARBA" id="ARBA00022833"/>
    </source>
</evidence>
<dbReference type="FunFam" id="3.30.1490.100:FF:000005">
    <property type="entry name" value="DNA polymerase kappa"/>
    <property type="match status" value="1"/>
</dbReference>
<evidence type="ECO:0000256" key="14">
    <source>
        <dbReference type="ARBA" id="ARBA00022763"/>
    </source>
</evidence>
<dbReference type="Gene3D" id="3.40.1170.60">
    <property type="match status" value="1"/>
</dbReference>
<evidence type="ECO:0000256" key="7">
    <source>
        <dbReference type="ARBA" id="ARBA00022457"/>
    </source>
</evidence>
<dbReference type="InParanoid" id="A0A2U3WVF4"/>
<evidence type="ECO:0000256" key="24">
    <source>
        <dbReference type="ARBA" id="ARBA00054552"/>
    </source>
</evidence>
<evidence type="ECO:0000259" key="29">
    <source>
        <dbReference type="PROSITE" id="PS50173"/>
    </source>
</evidence>
<dbReference type="Pfam" id="PF11798">
    <property type="entry name" value="IMS_HHH"/>
    <property type="match status" value="1"/>
</dbReference>
<evidence type="ECO:0000256" key="10">
    <source>
        <dbReference type="ARBA" id="ARBA00022695"/>
    </source>
</evidence>
<comment type="catalytic activity">
    <reaction evidence="23">
        <text>DNA(n) + a 2'-deoxyribonucleoside 5'-triphosphate = DNA(n+1) + diphosphate</text>
        <dbReference type="Rhea" id="RHEA:22508"/>
        <dbReference type="Rhea" id="RHEA-COMP:17339"/>
        <dbReference type="Rhea" id="RHEA-COMP:17340"/>
        <dbReference type="ChEBI" id="CHEBI:33019"/>
        <dbReference type="ChEBI" id="CHEBI:61560"/>
        <dbReference type="ChEBI" id="CHEBI:173112"/>
        <dbReference type="EC" id="2.7.7.7"/>
    </reaction>
</comment>
<evidence type="ECO:0000256" key="9">
    <source>
        <dbReference type="ARBA" id="ARBA00022679"/>
    </source>
</evidence>
<keyword evidence="31" id="KW-1185">Reference proteome</keyword>
<comment type="cofactor">
    <cofactor evidence="2">
        <name>Mg(2+)</name>
        <dbReference type="ChEBI" id="CHEBI:18420"/>
    </cofactor>
</comment>
<dbReference type="FunFam" id="1.10.150.20:FF:000039">
    <property type="entry name" value="Polymerase (DNA directed) kappa"/>
    <property type="match status" value="1"/>
</dbReference>
<keyword evidence="14 26" id="KW-0227">DNA damage</keyword>
<dbReference type="GO" id="GO:0008270">
    <property type="term" value="F:zinc ion binding"/>
    <property type="evidence" value="ECO:0007669"/>
    <property type="project" value="UniProtKB-KW"/>
</dbReference>
<dbReference type="Pfam" id="PF00817">
    <property type="entry name" value="IMS"/>
    <property type="match status" value="1"/>
</dbReference>
<dbReference type="PANTHER" id="PTHR11076:SF33">
    <property type="entry name" value="DNA POLYMERASE KAPPA"/>
    <property type="match status" value="1"/>
</dbReference>
<dbReference type="KEGG" id="oro:101367509"/>
<evidence type="ECO:0000256" key="23">
    <source>
        <dbReference type="ARBA" id="ARBA00049244"/>
    </source>
</evidence>
<dbReference type="FunFam" id="1.10.150.810:FF:000002">
    <property type="entry name" value="Polymerase (DNA directed) kappa"/>
    <property type="match status" value="1"/>
</dbReference>
<proteinExistence type="inferred from homology"/>
<keyword evidence="21" id="KW-0539">Nucleus</keyword>
<dbReference type="InterPro" id="IPR022880">
    <property type="entry name" value="DNApol_IV"/>
</dbReference>
<feature type="domain" description="UmuC" evidence="29">
    <location>
        <begin position="103"/>
        <end position="358"/>
    </location>
</feature>
<sequence length="870" mass="98754">MDSTKEKNGNHKDDFLLRVGLNDNKAGMEGLDKEKINKIIMEATKGSRFYGNELKKEKQVNQRIENMMQQKAQITSQQLRKAQLQVDRFAMELEQSRDLNNTIVHIDMDAFYAAVEMRDNPELKDKPIAVGSMTMLSTSNYYARRFGVRAAMPGFIAKRLCPQLIIVPPNFDKYRAVSTEVKEILADYDPNFMAMSLDEAYLNITKHLQERQNWPEDKRKYLIKTGNSLENEKPGKEAHKLNEHERSISPLLFDDSPPDLQPQGNPLQVNSEEQNNPQILQNSVVFGTSAEEVVKEIRFRIEQKTTLTASAGIAPNTMLAKVCSDKNKPNGQYQILPSRQAVMDFIKDLPIRKVSGIGKVTEKMLKALGIITCTELYQQRTLLSLLFSETSWHHFLHISLGLGSTHLARDGERKSMSVERTFSEISKAEEQYSLCQELCSELAQDLQKEGLKGRTITIKLKNVNFEVKTRASTVSSVVSTAEEIFAIAKELLRTEIDADFPHPLRLRLMGVRLSSFPNEEDKKHQQRSIIGFLQAGNQTLSGTGYILEKTNKDQFLKPLEMSHKKSFFDKKRSERKWSHQDTFKCEAVDKQSLQTSHSFQVLKKKMNENLETSENSNNSQIFTCPICFREQRSVSLEAFNKHVDACLDGPSISENSNVFSCSHASSTEVNKKENVHPSFSLHEKQDYETHRKNSEINSVDCIELVETEDNPRKAESVDGLSDKHSKEECASLPSKSFNIEERCHNSSSTVSLEDTGSLSRQESSQPHLHEVITDQALVCPVCNLKQKTSDLTLFNVHVDVCLNKGIIQELRKDKVNLANQPRESTKSTDNSGRVQKTATKPKRPGLMTKYSASKKTKPNNPRHTLDVFFK</sequence>
<feature type="compositionally biased region" description="Polar residues" evidence="28">
    <location>
        <begin position="262"/>
        <end position="271"/>
    </location>
</feature>
<keyword evidence="7" id="KW-0515">Mutator protein</keyword>
<feature type="coiled-coil region" evidence="27">
    <location>
        <begin position="57"/>
        <end position="99"/>
    </location>
</feature>
<evidence type="ECO:0000256" key="6">
    <source>
        <dbReference type="ARBA" id="ARBA00016178"/>
    </source>
</evidence>
<evidence type="ECO:0000256" key="8">
    <source>
        <dbReference type="ARBA" id="ARBA00022634"/>
    </source>
</evidence>
<dbReference type="InterPro" id="IPR050116">
    <property type="entry name" value="DNA_polymerase-Y"/>
</dbReference>
<evidence type="ECO:0000256" key="13">
    <source>
        <dbReference type="ARBA" id="ARBA00022737"/>
    </source>
</evidence>